<organism evidence="1 2">
    <name type="scientific">Treponema bryantii</name>
    <dbReference type="NCBI Taxonomy" id="163"/>
    <lineage>
        <taxon>Bacteria</taxon>
        <taxon>Pseudomonadati</taxon>
        <taxon>Spirochaetota</taxon>
        <taxon>Spirochaetia</taxon>
        <taxon>Spirochaetales</taxon>
        <taxon>Treponemataceae</taxon>
        <taxon>Treponema</taxon>
    </lineage>
</organism>
<dbReference type="AlphaFoldDB" id="A0A1H9AUC2"/>
<dbReference type="Proteomes" id="UP000182360">
    <property type="component" value="Unassembled WGS sequence"/>
</dbReference>
<protein>
    <recommendedName>
        <fullName evidence="3">Phage minor structural protein GP20</fullName>
    </recommendedName>
</protein>
<proteinExistence type="predicted"/>
<keyword evidence="2" id="KW-1185">Reference proteome</keyword>
<reference evidence="1 2" key="1">
    <citation type="submission" date="2016-10" db="EMBL/GenBank/DDBJ databases">
        <authorList>
            <person name="de Groot N.N."/>
        </authorList>
    </citation>
    <scope>NUCLEOTIDE SEQUENCE [LARGE SCALE GENOMIC DNA]</scope>
    <source>
        <strain evidence="1 2">B25</strain>
    </source>
</reference>
<evidence type="ECO:0000313" key="2">
    <source>
        <dbReference type="Proteomes" id="UP000182360"/>
    </source>
</evidence>
<dbReference type="RefSeq" id="WP_074640521.1">
    <property type="nucleotide sequence ID" value="NZ_FOFU01000001.1"/>
</dbReference>
<name>A0A1H9AUC2_9SPIR</name>
<sequence length="244" mass="27045">MLNEEFLTGLLGNEEVSAEDKIKQILAEHEADTNAATVGLVKKRDELLGKEQKFKEQIASFETEKSGYESKIAELNGLLEKATAGDKKAEEYYNTKLAEMQTKFDGDIEEITKQRDYYLAQHISSLEEKAFEKGLEGLEFVPGLKEGFIARIRMLNSFEPTEVDGGIKFLNKDNRSVEDVIKAFSMTPEGKAYIANTSTGGGARGDTGVQSGAKTMTREEFSKMQAENPTAVQDFFRKGGKIEG</sequence>
<evidence type="ECO:0008006" key="3">
    <source>
        <dbReference type="Google" id="ProtNLM"/>
    </source>
</evidence>
<evidence type="ECO:0000313" key="1">
    <source>
        <dbReference type="EMBL" id="SEP80340.1"/>
    </source>
</evidence>
<gene>
    <name evidence="1" type="ORF">SAMN04487977_101473</name>
</gene>
<accession>A0A1H9AUC2</accession>
<dbReference type="EMBL" id="FOFU01000001">
    <property type="protein sequence ID" value="SEP80340.1"/>
    <property type="molecule type" value="Genomic_DNA"/>
</dbReference>